<sequence>MVGDTDAISRQVLSVVISNDGGEGRRQNLETHDGHVTVQPSLERTFRYIAHHCCTQSEPNDAKETNEEPQREQEEVPNEEAGHPDEGNLPANELVHIVGAGEKVPRLQLFGFKPGRDLIFNDCLHADLDKLKAVGQFELALQGLQGSAPR</sequence>
<protein>
    <submittedName>
        <fullName evidence="2">Uncharacterized protein</fullName>
    </submittedName>
</protein>
<organism evidence="2">
    <name type="scientific">Cacopsylla melanoneura</name>
    <dbReference type="NCBI Taxonomy" id="428564"/>
    <lineage>
        <taxon>Eukaryota</taxon>
        <taxon>Metazoa</taxon>
        <taxon>Ecdysozoa</taxon>
        <taxon>Arthropoda</taxon>
        <taxon>Hexapoda</taxon>
        <taxon>Insecta</taxon>
        <taxon>Pterygota</taxon>
        <taxon>Neoptera</taxon>
        <taxon>Paraneoptera</taxon>
        <taxon>Hemiptera</taxon>
        <taxon>Sternorrhyncha</taxon>
        <taxon>Psylloidea</taxon>
        <taxon>Psyllidae</taxon>
        <taxon>Psyllinae</taxon>
        <taxon>Cacopsylla</taxon>
    </lineage>
</organism>
<accession>A0A8D8Q4M3</accession>
<reference evidence="2" key="1">
    <citation type="submission" date="2021-05" db="EMBL/GenBank/DDBJ databases">
        <authorList>
            <person name="Alioto T."/>
            <person name="Alioto T."/>
            <person name="Gomez Garrido J."/>
        </authorList>
    </citation>
    <scope>NUCLEOTIDE SEQUENCE</scope>
</reference>
<feature type="region of interest" description="Disordered" evidence="1">
    <location>
        <begin position="53"/>
        <end position="91"/>
    </location>
</feature>
<dbReference type="AlphaFoldDB" id="A0A8D8Q4M3"/>
<evidence type="ECO:0000313" key="2">
    <source>
        <dbReference type="EMBL" id="CAG6625020.1"/>
    </source>
</evidence>
<feature type="compositionally biased region" description="Basic and acidic residues" evidence="1">
    <location>
        <begin position="60"/>
        <end position="86"/>
    </location>
</feature>
<dbReference type="EMBL" id="HBUF01058774">
    <property type="protein sequence ID" value="CAG6625020.1"/>
    <property type="molecule type" value="Transcribed_RNA"/>
</dbReference>
<name>A0A8D8Q4M3_9HEMI</name>
<proteinExistence type="predicted"/>
<evidence type="ECO:0000256" key="1">
    <source>
        <dbReference type="SAM" id="MobiDB-lite"/>
    </source>
</evidence>